<protein>
    <submittedName>
        <fullName evidence="2">10531_t:CDS:1</fullName>
    </submittedName>
</protein>
<dbReference type="Proteomes" id="UP000789342">
    <property type="component" value="Unassembled WGS sequence"/>
</dbReference>
<evidence type="ECO:0000313" key="3">
    <source>
        <dbReference type="Proteomes" id="UP000789342"/>
    </source>
</evidence>
<feature type="compositionally biased region" description="Basic and acidic residues" evidence="1">
    <location>
        <begin position="222"/>
        <end position="231"/>
    </location>
</feature>
<dbReference type="InterPro" id="IPR006652">
    <property type="entry name" value="Kelch_1"/>
</dbReference>
<feature type="compositionally biased region" description="Polar residues" evidence="1">
    <location>
        <begin position="122"/>
        <end position="131"/>
    </location>
</feature>
<feature type="non-terminal residue" evidence="2">
    <location>
        <position position="1"/>
    </location>
</feature>
<dbReference type="OrthoDB" id="10251809at2759"/>
<comment type="caution">
    <text evidence="2">The sequence shown here is derived from an EMBL/GenBank/DDBJ whole genome shotgun (WGS) entry which is preliminary data.</text>
</comment>
<organism evidence="2 3">
    <name type="scientific">Acaulospora morrowiae</name>
    <dbReference type="NCBI Taxonomy" id="94023"/>
    <lineage>
        <taxon>Eukaryota</taxon>
        <taxon>Fungi</taxon>
        <taxon>Fungi incertae sedis</taxon>
        <taxon>Mucoromycota</taxon>
        <taxon>Glomeromycotina</taxon>
        <taxon>Glomeromycetes</taxon>
        <taxon>Diversisporales</taxon>
        <taxon>Acaulosporaceae</taxon>
        <taxon>Acaulospora</taxon>
    </lineage>
</organism>
<dbReference type="PANTHER" id="PTHR23244">
    <property type="entry name" value="KELCH REPEAT DOMAIN"/>
    <property type="match status" value="1"/>
</dbReference>
<keyword evidence="3" id="KW-1185">Reference proteome</keyword>
<dbReference type="AlphaFoldDB" id="A0A9N9BBH4"/>
<sequence>SVSFFHAKLLWTSGSNFEANEQSPTNYPSALNTQHYYKRTVRTFLNGQSSFFSSMSASSSSTATMIETERLQPPIDAHDEEDSPTDTTNPAFPDESPTLPPTPGDNNGPENSDPTPARPLSPHNQSSAQHATLVSLTRTSNRPDLHLQSMTAVSNNTTSSYNNNSSHYFQVTSPQTNAFTPTGPSSPGRASNRIVATQPIANQRPIDGQSAIITRRHNSHGHRGEGRRNHQEPNIPTAPPVPHAPAPSMYWSKVKTFGKAPKTLRAHTVNLVGESMYVFGGCDARTCFNTVYVFDADTMYWNKPRTLGEPPKPCRAHSSTLVDKKLFVFGGGDGPDAELTCLLSKNLDTLTWTKPSTSGSVPSPRRAHTAAYYNECIYVFGGGDGARALNDVHVLKISDLNNLEWKKLELKGRPPISRGYHTSNLVGNKLVVYGGSDGHECFSDVHVLDLEKSTWTQIDVANSHKRLSHTATQVGSYLFVVCGHDGGKYTSEVQLLNLVTMEWETRKVYGTPPSGRGYHTTVLYDSRLFVFGGYDGHTVFDDVYVLDLSACAYLPQIINFQLPERS</sequence>
<name>A0A9N9BBH4_9GLOM</name>
<dbReference type="PANTHER" id="PTHR23244:SF492">
    <property type="entry name" value="KELCH DOMAIN-CONTAINING PROTEIN-CONTAINING PROTEIN"/>
    <property type="match status" value="1"/>
</dbReference>
<dbReference type="InterPro" id="IPR015915">
    <property type="entry name" value="Kelch-typ_b-propeller"/>
</dbReference>
<dbReference type="Pfam" id="PF24681">
    <property type="entry name" value="Kelch_KLHDC2_KLHL20_DRC7"/>
    <property type="match status" value="2"/>
</dbReference>
<feature type="compositionally biased region" description="Polar residues" evidence="1">
    <location>
        <begin position="104"/>
        <end position="114"/>
    </location>
</feature>
<accession>A0A9N9BBH4</accession>
<dbReference type="InterPro" id="IPR011043">
    <property type="entry name" value="Gal_Oxase/kelch_b-propeller"/>
</dbReference>
<dbReference type="EMBL" id="CAJVPV010003797">
    <property type="protein sequence ID" value="CAG8559980.1"/>
    <property type="molecule type" value="Genomic_DNA"/>
</dbReference>
<feature type="region of interest" description="Disordered" evidence="1">
    <location>
        <begin position="75"/>
        <end position="131"/>
    </location>
</feature>
<dbReference type="SUPFAM" id="SSF50965">
    <property type="entry name" value="Galactose oxidase, central domain"/>
    <property type="match status" value="1"/>
</dbReference>
<reference evidence="2" key="1">
    <citation type="submission" date="2021-06" db="EMBL/GenBank/DDBJ databases">
        <authorList>
            <person name="Kallberg Y."/>
            <person name="Tangrot J."/>
            <person name="Rosling A."/>
        </authorList>
    </citation>
    <scope>NUCLEOTIDE SEQUENCE</scope>
    <source>
        <strain evidence="2">CL551</strain>
    </source>
</reference>
<evidence type="ECO:0000256" key="1">
    <source>
        <dbReference type="SAM" id="MobiDB-lite"/>
    </source>
</evidence>
<feature type="compositionally biased region" description="Pro residues" evidence="1">
    <location>
        <begin position="236"/>
        <end position="245"/>
    </location>
</feature>
<evidence type="ECO:0000313" key="2">
    <source>
        <dbReference type="EMBL" id="CAG8559980.1"/>
    </source>
</evidence>
<gene>
    <name evidence="2" type="ORF">AMORRO_LOCUS5969</name>
</gene>
<proteinExistence type="predicted"/>
<dbReference type="Gene3D" id="2.120.10.80">
    <property type="entry name" value="Kelch-type beta propeller"/>
    <property type="match status" value="2"/>
</dbReference>
<dbReference type="Pfam" id="PF01344">
    <property type="entry name" value="Kelch_1"/>
    <property type="match status" value="1"/>
</dbReference>
<feature type="region of interest" description="Disordered" evidence="1">
    <location>
        <begin position="217"/>
        <end position="247"/>
    </location>
</feature>